<dbReference type="EMBL" id="ML986602">
    <property type="protein sequence ID" value="KAF2265975.1"/>
    <property type="molecule type" value="Genomic_DNA"/>
</dbReference>
<proteinExistence type="predicted"/>
<name>A0A9P4KGF8_9PLEO</name>
<reference evidence="3" key="1">
    <citation type="journal article" date="2020" name="Stud. Mycol.">
        <title>101 Dothideomycetes genomes: A test case for predicting lifestyles and emergence of pathogens.</title>
        <authorList>
            <person name="Haridas S."/>
            <person name="Albert R."/>
            <person name="Binder M."/>
            <person name="Bloem J."/>
            <person name="LaButti K."/>
            <person name="Salamov A."/>
            <person name="Andreopoulos B."/>
            <person name="Baker S."/>
            <person name="Barry K."/>
            <person name="Bills G."/>
            <person name="Bluhm B."/>
            <person name="Cannon C."/>
            <person name="Castanera R."/>
            <person name="Culley D."/>
            <person name="Daum C."/>
            <person name="Ezra D."/>
            <person name="Gonzalez J."/>
            <person name="Henrissat B."/>
            <person name="Kuo A."/>
            <person name="Liang C."/>
            <person name="Lipzen A."/>
            <person name="Lutzoni F."/>
            <person name="Magnuson J."/>
            <person name="Mondo S."/>
            <person name="Nolan M."/>
            <person name="Ohm R."/>
            <person name="Pangilinan J."/>
            <person name="Park H.-J."/>
            <person name="Ramirez L."/>
            <person name="Alfaro M."/>
            <person name="Sun H."/>
            <person name="Tritt A."/>
            <person name="Yoshinaga Y."/>
            <person name="Zwiers L.-H."/>
            <person name="Turgeon B."/>
            <person name="Goodwin S."/>
            <person name="Spatafora J."/>
            <person name="Crous P."/>
            <person name="Grigoriev I."/>
        </authorList>
    </citation>
    <scope>NUCLEOTIDE SEQUENCE [LARGE SCALE GENOMIC DNA]</scope>
    <source>
        <strain evidence="3">CBS 304.66</strain>
    </source>
</reference>
<gene>
    <name evidence="2" type="ORF">CC78DRAFT_615518</name>
</gene>
<evidence type="ECO:0000313" key="2">
    <source>
        <dbReference type="EMBL" id="KAF2265975.1"/>
    </source>
</evidence>
<evidence type="ECO:0000313" key="3">
    <source>
        <dbReference type="Proteomes" id="UP000800093"/>
    </source>
</evidence>
<feature type="compositionally biased region" description="Pro residues" evidence="1">
    <location>
        <begin position="359"/>
        <end position="369"/>
    </location>
</feature>
<feature type="region of interest" description="Disordered" evidence="1">
    <location>
        <begin position="347"/>
        <end position="369"/>
    </location>
</feature>
<feature type="region of interest" description="Disordered" evidence="1">
    <location>
        <begin position="113"/>
        <end position="180"/>
    </location>
</feature>
<accession>A0A9P4KGF8</accession>
<keyword evidence="3" id="KW-1185">Reference proteome</keyword>
<protein>
    <submittedName>
        <fullName evidence="2">Uncharacterized protein</fullName>
    </submittedName>
</protein>
<feature type="compositionally biased region" description="Low complexity" evidence="1">
    <location>
        <begin position="268"/>
        <end position="277"/>
    </location>
</feature>
<comment type="caution">
    <text evidence="2">The sequence shown here is derived from an EMBL/GenBank/DDBJ whole genome shotgun (WGS) entry which is preliminary data.</text>
</comment>
<dbReference type="Proteomes" id="UP000800093">
    <property type="component" value="Unassembled WGS sequence"/>
</dbReference>
<dbReference type="AlphaFoldDB" id="A0A9P4KGF8"/>
<organism evidence="2 3">
    <name type="scientific">Lojkania enalia</name>
    <dbReference type="NCBI Taxonomy" id="147567"/>
    <lineage>
        <taxon>Eukaryota</taxon>
        <taxon>Fungi</taxon>
        <taxon>Dikarya</taxon>
        <taxon>Ascomycota</taxon>
        <taxon>Pezizomycotina</taxon>
        <taxon>Dothideomycetes</taxon>
        <taxon>Pleosporomycetidae</taxon>
        <taxon>Pleosporales</taxon>
        <taxon>Pleosporales incertae sedis</taxon>
        <taxon>Lojkania</taxon>
    </lineage>
</organism>
<evidence type="ECO:0000256" key="1">
    <source>
        <dbReference type="SAM" id="MobiDB-lite"/>
    </source>
</evidence>
<sequence>MLTGRTMEALTDRNDKFACRRTRLSAPESRGVAIAANNDYVSLLELTFLWQQVVGDGGDDDSAYGPSHSNAVVWLVVLREPRLLMKMEQARLTRDARTASSPWCQRSSQWAMPLLDRPTGRPDRKRPGAAAGGRFHPGGGLLGAGRAAETEQGAGRREQGALGLGERRGGGGGGGGGGARARDETGWVLVVGIQWAVFSIRVAQARPVPPFLASPTLAPARRVRARPVAGTVNEIRPPPASSSDPANPRIVSHKVQAAARRNPPPPTAADTRPPQATDGHRRPLFGDPAGQSHSACDPGAILPECVSVRKAACAAWVDVLTVLRMEYIEAVELSIFTDCGAGASPVWQSLEQRERDPESGPPGVPAERP</sequence>
<feature type="compositionally biased region" description="Basic and acidic residues" evidence="1">
    <location>
        <begin position="154"/>
        <end position="169"/>
    </location>
</feature>
<feature type="compositionally biased region" description="Gly residues" evidence="1">
    <location>
        <begin position="170"/>
        <end position="179"/>
    </location>
</feature>
<feature type="region of interest" description="Disordered" evidence="1">
    <location>
        <begin position="228"/>
        <end position="293"/>
    </location>
</feature>